<name>A0AA39HXL0_9BILA</name>
<dbReference type="Proteomes" id="UP001175271">
    <property type="component" value="Unassembled WGS sequence"/>
</dbReference>
<dbReference type="EMBL" id="JAUCMV010000003">
    <property type="protein sequence ID" value="KAK0414010.1"/>
    <property type="molecule type" value="Genomic_DNA"/>
</dbReference>
<feature type="region of interest" description="Disordered" evidence="1">
    <location>
        <begin position="74"/>
        <end position="104"/>
    </location>
</feature>
<keyword evidence="3" id="KW-1185">Reference proteome</keyword>
<evidence type="ECO:0000256" key="1">
    <source>
        <dbReference type="SAM" id="MobiDB-lite"/>
    </source>
</evidence>
<protein>
    <submittedName>
        <fullName evidence="2">Uncharacterized protein</fullName>
    </submittedName>
</protein>
<sequence length="104" mass="11486">MQSELCIKKTESHCACDTGRIDQKTVIFLARSVLLVGAVVLELQLATLQRTATFSMAEIGTTTLRSKKHLAHCPSEPVKEDNHQNIRRSSPIGKPAISRARCDK</sequence>
<comment type="caution">
    <text evidence="2">The sequence shown here is derived from an EMBL/GenBank/DDBJ whole genome shotgun (WGS) entry which is preliminary data.</text>
</comment>
<evidence type="ECO:0000313" key="3">
    <source>
        <dbReference type="Proteomes" id="UP001175271"/>
    </source>
</evidence>
<accession>A0AA39HXL0</accession>
<gene>
    <name evidence="2" type="ORF">QR680_007105</name>
</gene>
<proteinExistence type="predicted"/>
<dbReference type="AlphaFoldDB" id="A0AA39HXL0"/>
<evidence type="ECO:0000313" key="2">
    <source>
        <dbReference type="EMBL" id="KAK0414010.1"/>
    </source>
</evidence>
<reference evidence="2" key="1">
    <citation type="submission" date="2023-06" db="EMBL/GenBank/DDBJ databases">
        <title>Genomic analysis of the entomopathogenic nematode Steinernema hermaphroditum.</title>
        <authorList>
            <person name="Schwarz E.M."/>
            <person name="Heppert J.K."/>
            <person name="Baniya A."/>
            <person name="Schwartz H.T."/>
            <person name="Tan C.-H."/>
            <person name="Antoshechkin I."/>
            <person name="Sternberg P.W."/>
            <person name="Goodrich-Blair H."/>
            <person name="Dillman A.R."/>
        </authorList>
    </citation>
    <scope>NUCLEOTIDE SEQUENCE</scope>
    <source>
        <strain evidence="2">PS9179</strain>
        <tissue evidence="2">Whole animal</tissue>
    </source>
</reference>
<organism evidence="2 3">
    <name type="scientific">Steinernema hermaphroditum</name>
    <dbReference type="NCBI Taxonomy" id="289476"/>
    <lineage>
        <taxon>Eukaryota</taxon>
        <taxon>Metazoa</taxon>
        <taxon>Ecdysozoa</taxon>
        <taxon>Nematoda</taxon>
        <taxon>Chromadorea</taxon>
        <taxon>Rhabditida</taxon>
        <taxon>Tylenchina</taxon>
        <taxon>Panagrolaimomorpha</taxon>
        <taxon>Strongyloidoidea</taxon>
        <taxon>Steinernematidae</taxon>
        <taxon>Steinernema</taxon>
    </lineage>
</organism>